<organism evidence="1 2">
    <name type="scientific">Fusarium piperis</name>
    <dbReference type="NCBI Taxonomy" id="1435070"/>
    <lineage>
        <taxon>Eukaryota</taxon>
        <taxon>Fungi</taxon>
        <taxon>Dikarya</taxon>
        <taxon>Ascomycota</taxon>
        <taxon>Pezizomycotina</taxon>
        <taxon>Sordariomycetes</taxon>
        <taxon>Hypocreomycetidae</taxon>
        <taxon>Hypocreales</taxon>
        <taxon>Nectriaceae</taxon>
        <taxon>Fusarium</taxon>
        <taxon>Fusarium solani species complex</taxon>
    </lineage>
</organism>
<comment type="caution">
    <text evidence="1">The sequence shown here is derived from an EMBL/GenBank/DDBJ whole genome shotgun (WGS) entry which is preliminary data.</text>
</comment>
<sequence>MNSTYPVFDTGPLKCFFTHPDLSYDRICEALGTRLFDGQEFRRFLLATRDGNLVPYLPPLPTFTPPLRIVQHFVIFSLSERLQKRALKSADQLRGHDPALPDGTSEADLYAYEWSTEHQAVVDETIHCLYHLAN</sequence>
<name>A0A9W8W467_9HYPO</name>
<protein>
    <submittedName>
        <fullName evidence="1">Uncharacterized protein</fullName>
    </submittedName>
</protein>
<accession>A0A9W8W467</accession>
<evidence type="ECO:0000313" key="1">
    <source>
        <dbReference type="EMBL" id="KAJ4309043.1"/>
    </source>
</evidence>
<dbReference type="EMBL" id="JAPEUR010000468">
    <property type="protein sequence ID" value="KAJ4309043.1"/>
    <property type="molecule type" value="Genomic_DNA"/>
</dbReference>
<proteinExistence type="predicted"/>
<dbReference type="Proteomes" id="UP001140502">
    <property type="component" value="Unassembled WGS sequence"/>
</dbReference>
<evidence type="ECO:0000313" key="2">
    <source>
        <dbReference type="Proteomes" id="UP001140502"/>
    </source>
</evidence>
<reference evidence="1" key="1">
    <citation type="submission" date="2022-10" db="EMBL/GenBank/DDBJ databases">
        <title>Tapping the CABI collections for fungal endophytes: first genome assemblies for Collariella, Neodidymelliopsis, Ascochyta clinopodiicola, Didymella pomorum, Didymosphaeria variabile, Neocosmospora piperis and Neocucurbitaria cava.</title>
        <authorList>
            <person name="Hill R."/>
        </authorList>
    </citation>
    <scope>NUCLEOTIDE SEQUENCE</scope>
    <source>
        <strain evidence="1">IMI 366586</strain>
    </source>
</reference>
<dbReference type="OrthoDB" id="5088056at2759"/>
<dbReference type="AlphaFoldDB" id="A0A9W8W467"/>
<gene>
    <name evidence="1" type="ORF">N0V84_011740</name>
</gene>
<keyword evidence="2" id="KW-1185">Reference proteome</keyword>